<comment type="caution">
    <text evidence="2">The sequence shown here is derived from an EMBL/GenBank/DDBJ whole genome shotgun (WGS) entry which is preliminary data.</text>
</comment>
<accession>A0A4Z0Z6E7</accession>
<feature type="compositionally biased region" description="Basic residues" evidence="1">
    <location>
        <begin position="628"/>
        <end position="641"/>
    </location>
</feature>
<feature type="compositionally biased region" description="Acidic residues" evidence="1">
    <location>
        <begin position="105"/>
        <end position="116"/>
    </location>
</feature>
<feature type="compositionally biased region" description="Polar residues" evidence="1">
    <location>
        <begin position="162"/>
        <end position="188"/>
    </location>
</feature>
<feature type="compositionally biased region" description="Polar residues" evidence="1">
    <location>
        <begin position="392"/>
        <end position="405"/>
    </location>
</feature>
<feature type="region of interest" description="Disordered" evidence="1">
    <location>
        <begin position="365"/>
        <end position="445"/>
    </location>
</feature>
<gene>
    <name evidence="2" type="ORF">E0Z10_g907</name>
</gene>
<name>A0A4Z0Z6E7_9PEZI</name>
<dbReference type="OrthoDB" id="409136at2759"/>
<feature type="compositionally biased region" description="Polar residues" evidence="1">
    <location>
        <begin position="422"/>
        <end position="438"/>
    </location>
</feature>
<sequence length="641" mass="71182">MDFSTPDQSSPLIVNALATPAGSGVSNTSTVVFASSADPRLGRRIFSPTSDGQVSCHYATAGIVLEVGESYYQLTAGHLFEVESETLDVEPSLASLDECHFDGQSSDEEHDSDYELEITGRGSKTPEDAQSRNGSSSDSMNEDINDTCNTSISPDRHHKPNKLNTQWGNVSSPHKSQEPVGTSSLIRTNPQNVNRRFPIGHLPQERPVQPSIDYAMIALLSDSVKNMGEKINTTNFPYSLVKDIAEVGHKECSIIVVTNSTIIYGTLIPGKVAYRGSGAHRFEGLVQIVLELELFEGDCGSPVLDKLTGSFYGHIVMGVAGTTIAYIVQALDIFQDIINRTSKSVRIVTWKDTKETKLPSTRSLLRALPIPSNSRDRQSSFSREDSYHSDENSIFSRPSATSASWIGTRGDTKKTTPLLAESRSQTSRYPPRSQIVQGSSSSGSSLYSAESSVISRSSGSPLYNDRCSAAVHPPTTLTVVHLPCEFIGYGSCDQIFAIDDVENWIEHTVTEHLEGKLPKQCACWFCDDIMFDSRRTGDSRENFNNRMWHIRDHLLYDGKTIHDMRPDHHLNTHLLIHGLTPDYHTVRRYSEVPQPTSLLSHDAVSSDWQMGASRMELEYTNTHEEERHHRRHRHKSGKSRK</sequence>
<dbReference type="STRING" id="37992.A0A4Z0Z6E7"/>
<dbReference type="AlphaFoldDB" id="A0A4Z0Z6E7"/>
<reference evidence="2 3" key="1">
    <citation type="submission" date="2019-03" db="EMBL/GenBank/DDBJ databases">
        <title>Draft genome sequence of Xylaria hypoxylon DSM 108379, a ubiquitous saprotrophic-parasitic fungi on hardwood.</title>
        <authorList>
            <person name="Buettner E."/>
            <person name="Leonhardt S."/>
            <person name="Gebauer A.M."/>
            <person name="Liers C."/>
            <person name="Hofrichter M."/>
            <person name="Kellner H."/>
        </authorList>
    </citation>
    <scope>NUCLEOTIDE SEQUENCE [LARGE SCALE GENOMIC DNA]</scope>
    <source>
        <strain evidence="2 3">DSM 108379</strain>
    </source>
</reference>
<feature type="compositionally biased region" description="Basic and acidic residues" evidence="1">
    <location>
        <begin position="374"/>
        <end position="391"/>
    </location>
</feature>
<dbReference type="EMBL" id="SKBN01000009">
    <property type="protein sequence ID" value="TGJ87798.1"/>
    <property type="molecule type" value="Genomic_DNA"/>
</dbReference>
<evidence type="ECO:0000313" key="2">
    <source>
        <dbReference type="EMBL" id="TGJ87798.1"/>
    </source>
</evidence>
<evidence type="ECO:0000256" key="1">
    <source>
        <dbReference type="SAM" id="MobiDB-lite"/>
    </source>
</evidence>
<proteinExistence type="predicted"/>
<organism evidence="2 3">
    <name type="scientific">Xylaria hypoxylon</name>
    <dbReference type="NCBI Taxonomy" id="37992"/>
    <lineage>
        <taxon>Eukaryota</taxon>
        <taxon>Fungi</taxon>
        <taxon>Dikarya</taxon>
        <taxon>Ascomycota</taxon>
        <taxon>Pezizomycotina</taxon>
        <taxon>Sordariomycetes</taxon>
        <taxon>Xylariomycetidae</taxon>
        <taxon>Xylariales</taxon>
        <taxon>Xylariaceae</taxon>
        <taxon>Xylaria</taxon>
    </lineage>
</organism>
<protein>
    <submittedName>
        <fullName evidence="2">Uncharacterized protein</fullName>
    </submittedName>
</protein>
<feature type="region of interest" description="Disordered" evidence="1">
    <location>
        <begin position="620"/>
        <end position="641"/>
    </location>
</feature>
<evidence type="ECO:0000313" key="3">
    <source>
        <dbReference type="Proteomes" id="UP000297716"/>
    </source>
</evidence>
<feature type="region of interest" description="Disordered" evidence="1">
    <location>
        <begin position="99"/>
        <end position="188"/>
    </location>
</feature>
<dbReference type="Proteomes" id="UP000297716">
    <property type="component" value="Unassembled WGS sequence"/>
</dbReference>
<keyword evidence="3" id="KW-1185">Reference proteome</keyword>